<dbReference type="OrthoDB" id="9763616at2"/>
<name>A0A3G2LBJ1_9FLAO</name>
<dbReference type="EMBL" id="CP032050">
    <property type="protein sequence ID" value="AYN69630.1"/>
    <property type="molecule type" value="Genomic_DNA"/>
</dbReference>
<sequence>MDSLLLESYMPPSDSIKKFYLEARAIFENDTVAFTDDRIIEAAQRNHIDLISGPMLGDVQAERVTLWLRPANTNILQIKVNTQKGTDIRALELKPIRPGKVERIVLDGLKPATHYDYHISTNDRVISHGSFLTAPKSGQKSTVRITFASGFHKIGLHNPNLIRSIIHRKPLAMLLLGDLAVDDRDTHWGLHRSDYLLRDVSPAWQELASKIPLYASWDDHDYLNNDLSGIPEGVTKADRDSLRFIWQNNWNNPTTIGDGIYFNTRIGEVEIIMLDTRSCRNLDERGDYGSYLGTSQLQWLKEVLKNSTAPFKVISSGTMWSDYVTKAKDSWGTWDIAAREEIYSLIESEGISGVLLISGDRHGARAFTIPRPSGFRFYEFEVASMGGVPGPPAMAEDSSHQLFGYEGLGLKAFGEFTFTATSEQPKVTFRLIDESGTILEEHFLGYDALLPLKK</sequence>
<dbReference type="PANTHER" id="PTHR33987">
    <property type="entry name" value="CALCINEURIN-LIKE METALLO-PHOSPHOESTERASE SUPERFAMILY PROTEIN"/>
    <property type="match status" value="1"/>
</dbReference>
<dbReference type="SUPFAM" id="SSF56300">
    <property type="entry name" value="Metallo-dependent phosphatases"/>
    <property type="match status" value="1"/>
</dbReference>
<evidence type="ECO:0000313" key="3">
    <source>
        <dbReference type="Proteomes" id="UP000276309"/>
    </source>
</evidence>
<dbReference type="KEGG" id="emar:D1013_05685"/>
<accession>A0A3G2LBJ1</accession>
<proteinExistence type="predicted"/>
<evidence type="ECO:0000313" key="2">
    <source>
        <dbReference type="EMBL" id="AYN69630.1"/>
    </source>
</evidence>
<evidence type="ECO:0000259" key="1">
    <source>
        <dbReference type="Pfam" id="PF09423"/>
    </source>
</evidence>
<dbReference type="InterPro" id="IPR029052">
    <property type="entry name" value="Metallo-depent_PP-like"/>
</dbReference>
<dbReference type="InterPro" id="IPR018946">
    <property type="entry name" value="PhoD-like_MPP"/>
</dbReference>
<gene>
    <name evidence="2" type="ORF">D1013_05685</name>
</gene>
<dbReference type="InterPro" id="IPR038607">
    <property type="entry name" value="PhoD-like_sf"/>
</dbReference>
<keyword evidence="3" id="KW-1185">Reference proteome</keyword>
<feature type="domain" description="PhoD-like phosphatase metallophosphatase" evidence="1">
    <location>
        <begin position="192"/>
        <end position="385"/>
    </location>
</feature>
<organism evidence="2 3">
    <name type="scientific">Euzebyella marina</name>
    <dbReference type="NCBI Taxonomy" id="1761453"/>
    <lineage>
        <taxon>Bacteria</taxon>
        <taxon>Pseudomonadati</taxon>
        <taxon>Bacteroidota</taxon>
        <taxon>Flavobacteriia</taxon>
        <taxon>Flavobacteriales</taxon>
        <taxon>Flavobacteriaceae</taxon>
        <taxon>Euzebyella</taxon>
    </lineage>
</organism>
<dbReference type="Gene3D" id="3.60.21.70">
    <property type="entry name" value="PhoD-like phosphatase"/>
    <property type="match status" value="1"/>
</dbReference>
<dbReference type="PANTHER" id="PTHR33987:SF1">
    <property type="entry name" value="CALCINEURIN-LIKE METALLO-PHOSPHOESTERASE SUPERFAMILY PROTEIN"/>
    <property type="match status" value="1"/>
</dbReference>
<dbReference type="AlphaFoldDB" id="A0A3G2LBJ1"/>
<reference evidence="2 3" key="1">
    <citation type="submission" date="2018-08" db="EMBL/GenBank/DDBJ databases">
        <title>The reduced genetic potential of extracellular carbohydrate catabolism in Euzebyella marina RN62, a Flavobacteriia bacterium isolated from the hadal water.</title>
        <authorList>
            <person name="Xue C."/>
        </authorList>
    </citation>
    <scope>NUCLEOTIDE SEQUENCE [LARGE SCALE GENOMIC DNA]</scope>
    <source>
        <strain evidence="2 3">RN62</strain>
    </source>
</reference>
<dbReference type="Pfam" id="PF09423">
    <property type="entry name" value="PhoD"/>
    <property type="match status" value="1"/>
</dbReference>
<dbReference type="Proteomes" id="UP000276309">
    <property type="component" value="Chromosome"/>
</dbReference>
<protein>
    <submittedName>
        <fullName evidence="2">Alkaline phosphatase family protein</fullName>
    </submittedName>
</protein>